<accession>A0A251PSZ2</accession>
<name>A0A251PSZ2_PRUPE</name>
<organism evidence="1 2">
    <name type="scientific">Prunus persica</name>
    <name type="common">Peach</name>
    <name type="synonym">Amygdalus persica</name>
    <dbReference type="NCBI Taxonomy" id="3760"/>
    <lineage>
        <taxon>Eukaryota</taxon>
        <taxon>Viridiplantae</taxon>
        <taxon>Streptophyta</taxon>
        <taxon>Embryophyta</taxon>
        <taxon>Tracheophyta</taxon>
        <taxon>Spermatophyta</taxon>
        <taxon>Magnoliopsida</taxon>
        <taxon>eudicotyledons</taxon>
        <taxon>Gunneridae</taxon>
        <taxon>Pentapetalae</taxon>
        <taxon>rosids</taxon>
        <taxon>fabids</taxon>
        <taxon>Rosales</taxon>
        <taxon>Rosaceae</taxon>
        <taxon>Amygdaloideae</taxon>
        <taxon>Amygdaleae</taxon>
        <taxon>Prunus</taxon>
    </lineage>
</organism>
<sequence>MSATTSPLLSGFHSYDSFVSLSSGSLWLALSQPLHGRLHIVQTLGS</sequence>
<reference evidence="1 2" key="1">
    <citation type="journal article" date="2013" name="Nat. Genet.">
        <title>The high-quality draft genome of peach (Prunus persica) identifies unique patterns of genetic diversity, domestication and genome evolution.</title>
        <authorList>
            <consortium name="International Peach Genome Initiative"/>
            <person name="Verde I."/>
            <person name="Abbott A.G."/>
            <person name="Scalabrin S."/>
            <person name="Jung S."/>
            <person name="Shu S."/>
            <person name="Marroni F."/>
            <person name="Zhebentyayeva T."/>
            <person name="Dettori M.T."/>
            <person name="Grimwood J."/>
            <person name="Cattonaro F."/>
            <person name="Zuccolo A."/>
            <person name="Rossini L."/>
            <person name="Jenkins J."/>
            <person name="Vendramin E."/>
            <person name="Meisel L.A."/>
            <person name="Decroocq V."/>
            <person name="Sosinski B."/>
            <person name="Prochnik S."/>
            <person name="Mitros T."/>
            <person name="Policriti A."/>
            <person name="Cipriani G."/>
            <person name="Dondini L."/>
            <person name="Ficklin S."/>
            <person name="Goodstein D.M."/>
            <person name="Xuan P."/>
            <person name="Del Fabbro C."/>
            <person name="Aramini V."/>
            <person name="Copetti D."/>
            <person name="Gonzalez S."/>
            <person name="Horner D.S."/>
            <person name="Falchi R."/>
            <person name="Lucas S."/>
            <person name="Mica E."/>
            <person name="Maldonado J."/>
            <person name="Lazzari B."/>
            <person name="Bielenberg D."/>
            <person name="Pirona R."/>
            <person name="Miculan M."/>
            <person name="Barakat A."/>
            <person name="Testolin R."/>
            <person name="Stella A."/>
            <person name="Tartarini S."/>
            <person name="Tonutti P."/>
            <person name="Arus P."/>
            <person name="Orellana A."/>
            <person name="Wells C."/>
            <person name="Main D."/>
            <person name="Vizzotto G."/>
            <person name="Silva H."/>
            <person name="Salamini F."/>
            <person name="Schmutz J."/>
            <person name="Morgante M."/>
            <person name="Rokhsar D.S."/>
        </authorList>
    </citation>
    <scope>NUCLEOTIDE SEQUENCE [LARGE SCALE GENOMIC DNA]</scope>
    <source>
        <strain evidence="2">cv. Nemared</strain>
    </source>
</reference>
<gene>
    <name evidence="1" type="ORF">PRUPE_4G268500</name>
</gene>
<dbReference type="Gramene" id="ONI14200">
    <property type="protein sequence ID" value="ONI14200"/>
    <property type="gene ID" value="PRUPE_4G268500"/>
</dbReference>
<dbReference type="Proteomes" id="UP000006882">
    <property type="component" value="Chromosome G4"/>
</dbReference>
<evidence type="ECO:0000313" key="2">
    <source>
        <dbReference type="Proteomes" id="UP000006882"/>
    </source>
</evidence>
<keyword evidence="2" id="KW-1185">Reference proteome</keyword>
<dbReference type="AlphaFoldDB" id="A0A251PSZ2"/>
<proteinExistence type="predicted"/>
<dbReference type="EMBL" id="CM007654">
    <property type="protein sequence ID" value="ONI14200.1"/>
    <property type="molecule type" value="Genomic_DNA"/>
</dbReference>
<evidence type="ECO:0000313" key="1">
    <source>
        <dbReference type="EMBL" id="ONI14200.1"/>
    </source>
</evidence>
<protein>
    <submittedName>
        <fullName evidence="1">Uncharacterized protein</fullName>
    </submittedName>
</protein>